<dbReference type="InterPro" id="IPR020103">
    <property type="entry name" value="PsdUridine_synth_cat_dom_sf"/>
</dbReference>
<dbReference type="AlphaFoldDB" id="A0A843YPX1"/>
<dbReference type="InterPro" id="IPR050188">
    <property type="entry name" value="RluA_PseudoU_synthase"/>
</dbReference>
<dbReference type="InterPro" id="IPR006224">
    <property type="entry name" value="PsdUridine_synth_RluA-like_CS"/>
</dbReference>
<dbReference type="GO" id="GO:0140098">
    <property type="term" value="F:catalytic activity, acting on RNA"/>
    <property type="evidence" value="ECO:0007669"/>
    <property type="project" value="UniProtKB-ARBA"/>
</dbReference>
<reference evidence="2 3" key="1">
    <citation type="submission" date="2019-10" db="EMBL/GenBank/DDBJ databases">
        <title>Glaciimonas soli sp. nov., a psychrophilic bacterium isolated from the forest soil of a high elevation mountain in Taiwan.</title>
        <authorList>
            <person name="Wang L.-T."/>
            <person name="Shieh W.Y."/>
        </authorList>
    </citation>
    <scope>NUCLEOTIDE SEQUENCE [LARGE SCALE GENOMIC DNA]</scope>
    <source>
        <strain evidence="2 3">GS1</strain>
    </source>
</reference>
<proteinExistence type="predicted"/>
<dbReference type="Proteomes" id="UP000451565">
    <property type="component" value="Unassembled WGS sequence"/>
</dbReference>
<dbReference type="GO" id="GO:0000455">
    <property type="term" value="P:enzyme-directed rRNA pseudouridine synthesis"/>
    <property type="evidence" value="ECO:0007669"/>
    <property type="project" value="TreeGrafter"/>
</dbReference>
<sequence length="290" mass="33073">MPVVDGVAPSYLWLPVGEWPDLLAFLTQRFPAISSDTWIARMEKGEVVDQYGVRLLPETPYHRGTCIFYYRELDAETVIPFEETILYQDERLLVADKPHFLPVIPTGRFLHETLLVRLKKKTGLINLTPIHRLDRETAGVVIFSHDIATRGAYQSLFQQRVVEKVYEAVAATIPDMVLPMTYRSRMVDGTPFFRMQEVPGEPNSETRISVIERREENSLYCLQPLTGKKHQLRVHMAALGMPIMNDAFYPEAKPCKGDDNSAPLKLLARAIAFDDPVTGKRMHFASDRTL</sequence>
<feature type="domain" description="Pseudouridine synthase RsuA/RluA-like" evidence="1">
    <location>
        <begin position="92"/>
        <end position="238"/>
    </location>
</feature>
<dbReference type="Pfam" id="PF00849">
    <property type="entry name" value="PseudoU_synth_2"/>
    <property type="match status" value="1"/>
</dbReference>
<dbReference type="PANTHER" id="PTHR21600">
    <property type="entry name" value="MITOCHONDRIAL RNA PSEUDOURIDINE SYNTHASE"/>
    <property type="match status" value="1"/>
</dbReference>
<protein>
    <submittedName>
        <fullName evidence="2">Pseudouridine synthase</fullName>
    </submittedName>
</protein>
<dbReference type="EMBL" id="WINI01000007">
    <property type="protein sequence ID" value="MQR01555.1"/>
    <property type="molecule type" value="Genomic_DNA"/>
</dbReference>
<dbReference type="PANTHER" id="PTHR21600:SF84">
    <property type="entry name" value="PSEUDOURIDINE SYNTHASE RSUA_RLUA-LIKE DOMAIN-CONTAINING PROTEIN"/>
    <property type="match status" value="1"/>
</dbReference>
<evidence type="ECO:0000259" key="1">
    <source>
        <dbReference type="Pfam" id="PF00849"/>
    </source>
</evidence>
<organism evidence="2 3">
    <name type="scientific">Glaciimonas soli</name>
    <dbReference type="NCBI Taxonomy" id="2590999"/>
    <lineage>
        <taxon>Bacteria</taxon>
        <taxon>Pseudomonadati</taxon>
        <taxon>Pseudomonadota</taxon>
        <taxon>Betaproteobacteria</taxon>
        <taxon>Burkholderiales</taxon>
        <taxon>Oxalobacteraceae</taxon>
        <taxon>Glaciimonas</taxon>
    </lineage>
</organism>
<accession>A0A843YPX1</accession>
<evidence type="ECO:0000313" key="2">
    <source>
        <dbReference type="EMBL" id="MQR01555.1"/>
    </source>
</evidence>
<dbReference type="GO" id="GO:0009982">
    <property type="term" value="F:pseudouridine synthase activity"/>
    <property type="evidence" value="ECO:0007669"/>
    <property type="project" value="InterPro"/>
</dbReference>
<dbReference type="Gene3D" id="3.30.2350.10">
    <property type="entry name" value="Pseudouridine synthase"/>
    <property type="match status" value="1"/>
</dbReference>
<dbReference type="PROSITE" id="PS01129">
    <property type="entry name" value="PSI_RLU"/>
    <property type="match status" value="1"/>
</dbReference>
<dbReference type="SUPFAM" id="SSF55120">
    <property type="entry name" value="Pseudouridine synthase"/>
    <property type="match status" value="1"/>
</dbReference>
<gene>
    <name evidence="2" type="ORF">GEV47_12815</name>
</gene>
<comment type="caution">
    <text evidence="2">The sequence shown here is derived from an EMBL/GenBank/DDBJ whole genome shotgun (WGS) entry which is preliminary data.</text>
</comment>
<dbReference type="OrthoDB" id="9785808at2"/>
<dbReference type="GO" id="GO:0003723">
    <property type="term" value="F:RNA binding"/>
    <property type="evidence" value="ECO:0007669"/>
    <property type="project" value="InterPro"/>
</dbReference>
<name>A0A843YPX1_9BURK</name>
<keyword evidence="3" id="KW-1185">Reference proteome</keyword>
<evidence type="ECO:0000313" key="3">
    <source>
        <dbReference type="Proteomes" id="UP000451565"/>
    </source>
</evidence>
<dbReference type="InterPro" id="IPR006145">
    <property type="entry name" value="PsdUridine_synth_RsuA/RluA"/>
</dbReference>